<feature type="transmembrane region" description="Helical" evidence="1">
    <location>
        <begin position="98"/>
        <end position="120"/>
    </location>
</feature>
<dbReference type="Proteomes" id="UP001500353">
    <property type="component" value="Unassembled WGS sequence"/>
</dbReference>
<keyword evidence="1" id="KW-0812">Transmembrane</keyword>
<dbReference type="RefSeq" id="WP_345208058.1">
    <property type="nucleotide sequence ID" value="NZ_BAABHX010000009.1"/>
</dbReference>
<evidence type="ECO:0000313" key="2">
    <source>
        <dbReference type="EMBL" id="GAA5101172.1"/>
    </source>
</evidence>
<evidence type="ECO:0000313" key="3">
    <source>
        <dbReference type="Proteomes" id="UP001500353"/>
    </source>
</evidence>
<organism evidence="2 3">
    <name type="scientific">Chryseobacterium ginsengisoli</name>
    <dbReference type="NCBI Taxonomy" id="363853"/>
    <lineage>
        <taxon>Bacteria</taxon>
        <taxon>Pseudomonadati</taxon>
        <taxon>Bacteroidota</taxon>
        <taxon>Flavobacteriia</taxon>
        <taxon>Flavobacteriales</taxon>
        <taxon>Weeksellaceae</taxon>
        <taxon>Chryseobacterium group</taxon>
        <taxon>Chryseobacterium</taxon>
    </lineage>
</organism>
<keyword evidence="3" id="KW-1185">Reference proteome</keyword>
<dbReference type="EMBL" id="BAABHX010000009">
    <property type="protein sequence ID" value="GAA5101172.1"/>
    <property type="molecule type" value="Genomic_DNA"/>
</dbReference>
<comment type="caution">
    <text evidence="2">The sequence shown here is derived from an EMBL/GenBank/DDBJ whole genome shotgun (WGS) entry which is preliminary data.</text>
</comment>
<proteinExistence type="predicted"/>
<accession>A0ABP9MTW5</accession>
<protein>
    <submittedName>
        <fullName evidence="2">Uncharacterized protein</fullName>
    </submittedName>
</protein>
<keyword evidence="1" id="KW-0472">Membrane</keyword>
<keyword evidence="1" id="KW-1133">Transmembrane helix</keyword>
<name>A0ABP9MTW5_9FLAO</name>
<feature type="transmembrane region" description="Helical" evidence="1">
    <location>
        <begin position="12"/>
        <end position="30"/>
    </location>
</feature>
<gene>
    <name evidence="2" type="ORF">GCM10023210_40460</name>
</gene>
<sequence length="134" mass="15556">MNYLEKEGKEKTLLTFASLLLISLYSIYVNQSSKSEIDVQQLVIQIIRFLLTIGLFVMVYDGKNWARILLMVLLSITILIAIIALFTINISFTAKAPFIVMIFIYSSAIYHFGVSSYKAFYNYQNRKERDENFQ</sequence>
<feature type="transmembrane region" description="Helical" evidence="1">
    <location>
        <begin position="42"/>
        <end position="61"/>
    </location>
</feature>
<reference evidence="3" key="1">
    <citation type="journal article" date="2019" name="Int. J. Syst. Evol. Microbiol.">
        <title>The Global Catalogue of Microorganisms (GCM) 10K type strain sequencing project: providing services to taxonomists for standard genome sequencing and annotation.</title>
        <authorList>
            <consortium name="The Broad Institute Genomics Platform"/>
            <consortium name="The Broad Institute Genome Sequencing Center for Infectious Disease"/>
            <person name="Wu L."/>
            <person name="Ma J."/>
        </authorList>
    </citation>
    <scope>NUCLEOTIDE SEQUENCE [LARGE SCALE GENOMIC DNA]</scope>
    <source>
        <strain evidence="3">JCM 18019</strain>
    </source>
</reference>
<evidence type="ECO:0000256" key="1">
    <source>
        <dbReference type="SAM" id="Phobius"/>
    </source>
</evidence>
<feature type="transmembrane region" description="Helical" evidence="1">
    <location>
        <begin position="68"/>
        <end position="92"/>
    </location>
</feature>